<evidence type="ECO:0000313" key="1">
    <source>
        <dbReference type="EMBL" id="MCL7040484.1"/>
    </source>
</evidence>
<dbReference type="EMBL" id="JAJJMA010212920">
    <property type="protein sequence ID" value="MCL7040484.1"/>
    <property type="molecule type" value="Genomic_DNA"/>
</dbReference>
<organism evidence="1 2">
    <name type="scientific">Papaver nudicaule</name>
    <name type="common">Iceland poppy</name>
    <dbReference type="NCBI Taxonomy" id="74823"/>
    <lineage>
        <taxon>Eukaryota</taxon>
        <taxon>Viridiplantae</taxon>
        <taxon>Streptophyta</taxon>
        <taxon>Embryophyta</taxon>
        <taxon>Tracheophyta</taxon>
        <taxon>Spermatophyta</taxon>
        <taxon>Magnoliopsida</taxon>
        <taxon>Ranunculales</taxon>
        <taxon>Papaveraceae</taxon>
        <taxon>Papaveroideae</taxon>
        <taxon>Papaver</taxon>
    </lineage>
</organism>
<dbReference type="Proteomes" id="UP001177140">
    <property type="component" value="Unassembled WGS sequence"/>
</dbReference>
<gene>
    <name evidence="1" type="ORF">MKW94_004062</name>
</gene>
<protein>
    <submittedName>
        <fullName evidence="1">Uncharacterized protein</fullName>
    </submittedName>
</protein>
<name>A0AA42AT47_PAPNU</name>
<dbReference type="AlphaFoldDB" id="A0AA42AT47"/>
<keyword evidence="2" id="KW-1185">Reference proteome</keyword>
<accession>A0AA42AT47</accession>
<proteinExistence type="predicted"/>
<sequence>MSIAVMASKKIHLFRQLAVEAGSPGDYYINPSEKLMSRTSEWSAVEHEDCIEITFNKDGFKDTNVYLRGYINKTIFDCENKMDEFNLIVNTDLLDHKGVKMEVKDGVQKWYIPKFRGDENKKKN</sequence>
<reference evidence="1" key="1">
    <citation type="submission" date="2022-03" db="EMBL/GenBank/DDBJ databases">
        <title>A functionally conserved STORR gene fusion in Papaver species that diverged 16.8 million years ago.</title>
        <authorList>
            <person name="Catania T."/>
        </authorList>
    </citation>
    <scope>NUCLEOTIDE SEQUENCE</scope>
    <source>
        <strain evidence="1">S-191538</strain>
    </source>
</reference>
<comment type="caution">
    <text evidence="1">The sequence shown here is derived from an EMBL/GenBank/DDBJ whole genome shotgun (WGS) entry which is preliminary data.</text>
</comment>
<evidence type="ECO:0000313" key="2">
    <source>
        <dbReference type="Proteomes" id="UP001177140"/>
    </source>
</evidence>